<reference evidence="1" key="1">
    <citation type="submission" date="2023-04" db="EMBL/GenBank/DDBJ databases">
        <title>Chromosome-level genome of Chaenocephalus aceratus.</title>
        <authorList>
            <person name="Park H."/>
        </authorList>
    </citation>
    <scope>NUCLEOTIDE SEQUENCE</scope>
    <source>
        <strain evidence="1">DE</strain>
        <tissue evidence="1">Muscle</tissue>
    </source>
</reference>
<dbReference type="EMBL" id="JASDAP010000006">
    <property type="protein sequence ID" value="KAK1901134.1"/>
    <property type="molecule type" value="Genomic_DNA"/>
</dbReference>
<name>A0AAD9CGJ9_DISEL</name>
<accession>A0AAD9CGJ9</accession>
<sequence length="65" mass="6976">VAVTEKLLSTTQNPLALAVPLGLAHRRPLRGKRCPCYRALCLAAVTEDPMPPLILPACVTKTTPQ</sequence>
<dbReference type="Proteomes" id="UP001228049">
    <property type="component" value="Unassembled WGS sequence"/>
</dbReference>
<evidence type="ECO:0000313" key="2">
    <source>
        <dbReference type="Proteomes" id="UP001228049"/>
    </source>
</evidence>
<comment type="caution">
    <text evidence="1">The sequence shown here is derived from an EMBL/GenBank/DDBJ whole genome shotgun (WGS) entry which is preliminary data.</text>
</comment>
<proteinExistence type="predicted"/>
<feature type="non-terminal residue" evidence="1">
    <location>
        <position position="1"/>
    </location>
</feature>
<evidence type="ECO:0000313" key="1">
    <source>
        <dbReference type="EMBL" id="KAK1901134.1"/>
    </source>
</evidence>
<organism evidence="1 2">
    <name type="scientific">Dissostichus eleginoides</name>
    <name type="common">Patagonian toothfish</name>
    <name type="synonym">Dissostichus amissus</name>
    <dbReference type="NCBI Taxonomy" id="100907"/>
    <lineage>
        <taxon>Eukaryota</taxon>
        <taxon>Metazoa</taxon>
        <taxon>Chordata</taxon>
        <taxon>Craniata</taxon>
        <taxon>Vertebrata</taxon>
        <taxon>Euteleostomi</taxon>
        <taxon>Actinopterygii</taxon>
        <taxon>Neopterygii</taxon>
        <taxon>Teleostei</taxon>
        <taxon>Neoteleostei</taxon>
        <taxon>Acanthomorphata</taxon>
        <taxon>Eupercaria</taxon>
        <taxon>Perciformes</taxon>
        <taxon>Notothenioidei</taxon>
        <taxon>Nototheniidae</taxon>
        <taxon>Dissostichus</taxon>
    </lineage>
</organism>
<dbReference type="AlphaFoldDB" id="A0AAD9CGJ9"/>
<gene>
    <name evidence="1" type="ORF">KUDE01_004105</name>
</gene>
<feature type="non-terminal residue" evidence="1">
    <location>
        <position position="65"/>
    </location>
</feature>
<protein>
    <submittedName>
        <fullName evidence="1">ATR-interacting protein</fullName>
    </submittedName>
</protein>
<keyword evidence="2" id="KW-1185">Reference proteome</keyword>